<dbReference type="InterPro" id="IPR005024">
    <property type="entry name" value="Snf7_fam"/>
</dbReference>
<dbReference type="EMBL" id="GIBP01003868">
    <property type="protein sequence ID" value="NDV32837.1"/>
    <property type="molecule type" value="Transcribed_RNA"/>
</dbReference>
<evidence type="ECO:0000313" key="2">
    <source>
        <dbReference type="EMBL" id="NDV32837.1"/>
    </source>
</evidence>
<dbReference type="Pfam" id="PF03357">
    <property type="entry name" value="Snf7"/>
    <property type="match status" value="1"/>
</dbReference>
<dbReference type="Pfam" id="PF25880">
    <property type="entry name" value="WHD_CHMP7_1st"/>
    <property type="match status" value="1"/>
</dbReference>
<proteinExistence type="predicted"/>
<dbReference type="AlphaFoldDB" id="A0A6B2L7I9"/>
<evidence type="ECO:0000256" key="1">
    <source>
        <dbReference type="SAM" id="MobiDB-lite"/>
    </source>
</evidence>
<dbReference type="GO" id="GO:0032511">
    <property type="term" value="P:late endosome to vacuole transport via multivesicular body sorting pathway"/>
    <property type="evidence" value="ECO:0007669"/>
    <property type="project" value="TreeGrafter"/>
</dbReference>
<dbReference type="PANTHER" id="PTHR22761:SF96">
    <property type="entry name" value="BCDNA.GH08385"/>
    <property type="match status" value="1"/>
</dbReference>
<feature type="compositionally biased region" description="Low complexity" evidence="1">
    <location>
        <begin position="340"/>
        <end position="361"/>
    </location>
</feature>
<reference evidence="2" key="1">
    <citation type="journal article" date="2020" name="J. Eukaryot. Microbiol.">
        <title>De novo Sequencing, Assembly and Annotation of the Transcriptome for the Free-Living Testate Amoeba Arcella intermedia.</title>
        <authorList>
            <person name="Ribeiro G.M."/>
            <person name="Porfirio-Sousa A.L."/>
            <person name="Maurer-Alcala X.X."/>
            <person name="Katz L.A."/>
            <person name="Lahr D.J.G."/>
        </authorList>
    </citation>
    <scope>NUCLEOTIDE SEQUENCE</scope>
</reference>
<dbReference type="GO" id="GO:0005771">
    <property type="term" value="C:multivesicular body"/>
    <property type="evidence" value="ECO:0007669"/>
    <property type="project" value="TreeGrafter"/>
</dbReference>
<organism evidence="2">
    <name type="scientific">Arcella intermedia</name>
    <dbReference type="NCBI Taxonomy" id="1963864"/>
    <lineage>
        <taxon>Eukaryota</taxon>
        <taxon>Amoebozoa</taxon>
        <taxon>Tubulinea</taxon>
        <taxon>Elardia</taxon>
        <taxon>Arcellinida</taxon>
        <taxon>Sphaerothecina</taxon>
        <taxon>Arcellidae</taxon>
        <taxon>Arcella</taxon>
    </lineage>
</organism>
<dbReference type="GO" id="GO:0000815">
    <property type="term" value="C:ESCRT III complex"/>
    <property type="evidence" value="ECO:0007669"/>
    <property type="project" value="TreeGrafter"/>
</dbReference>
<protein>
    <submittedName>
        <fullName evidence="2">Uncharacterized protein</fullName>
    </submittedName>
</protein>
<feature type="region of interest" description="Disordered" evidence="1">
    <location>
        <begin position="340"/>
        <end position="367"/>
    </location>
</feature>
<dbReference type="GO" id="GO:0009898">
    <property type="term" value="C:cytoplasmic side of plasma membrane"/>
    <property type="evidence" value="ECO:0007669"/>
    <property type="project" value="TreeGrafter"/>
</dbReference>
<dbReference type="Gene3D" id="6.10.140.1230">
    <property type="match status" value="1"/>
</dbReference>
<name>A0A6B2L7I9_9EUKA</name>
<sequence>MWWKGVIVRAVEETKRPVFDFELLRESFKWNGVSPVDLQHVIDKMIESGDVVRREEFEREYFGVSVQNWLLSTFKSYFFQTQKEEYILKSILIQQANQLLKYAKQTKNEDSQNLYLTLNEIESKFNYLEYTLPILKHQKQMEELQCWGRRFFKFNQTNEPVSVTPMDQFLLQFKILIEMLEKQENTYKVEIQRIISKVKEENYLKSKTTLPLLARKRKLEELIYQKRQIKHNLMDVLASIEAGHTNHKIMEVLKSGNEVLKNLNEELSLEGMEKVIDEWTELKQNLDDFSEAFTNSQLESQEMDSDQLQQELDALIHQDNPLPVSPKQHTKEEQALARQLQALSLLPTDPQPPQQSSSHPLEVPLAQ</sequence>
<dbReference type="GO" id="GO:0006900">
    <property type="term" value="P:vesicle budding from membrane"/>
    <property type="evidence" value="ECO:0007669"/>
    <property type="project" value="TreeGrafter"/>
</dbReference>
<accession>A0A6B2L7I9</accession>
<dbReference type="PANTHER" id="PTHR22761">
    <property type="entry name" value="CHARGED MULTIVESICULAR BODY PROTEIN"/>
    <property type="match status" value="1"/>
</dbReference>